<evidence type="ECO:0000313" key="3">
    <source>
        <dbReference type="EMBL" id="SNS91501.1"/>
    </source>
</evidence>
<dbReference type="InterPro" id="IPR006016">
    <property type="entry name" value="UspA"/>
</dbReference>
<proteinExistence type="inferred from homology"/>
<sequence length="272" mass="29409">MTATFETLLASDFSARCDRPLDRAVQIARDHGGKLTIAHVLERQGAPSGPETVERLRAELPLTAQDANLIVRSGSAPKMLAQIAAERGSDLIVTGVARYNSIGDYLLGTAVDHIVRNAQAPVLVVRRRATGPYEQIVVATDFSDCSRAALLSAAQLFPAADITVVHAFHVPYEAWLKSDDVKEYVRTEAQEGMEAFLAQKELASLASRIEAIVDEGETGSVIMRQFERTKSHLLVLGTHGRSGFAHATIGSQAEALLSAVNTDVLMVREPRP</sequence>
<dbReference type="Pfam" id="PF00582">
    <property type="entry name" value="Usp"/>
    <property type="match status" value="2"/>
</dbReference>
<accession>A0A239ID50</accession>
<evidence type="ECO:0000259" key="2">
    <source>
        <dbReference type="Pfam" id="PF00582"/>
    </source>
</evidence>
<dbReference type="Gene3D" id="3.40.50.620">
    <property type="entry name" value="HUPs"/>
    <property type="match status" value="2"/>
</dbReference>
<dbReference type="InterPro" id="IPR006015">
    <property type="entry name" value="Universal_stress_UspA"/>
</dbReference>
<organism evidence="3 4">
    <name type="scientific">Edaphosphingomonas laterariae</name>
    <dbReference type="NCBI Taxonomy" id="861865"/>
    <lineage>
        <taxon>Bacteria</taxon>
        <taxon>Pseudomonadati</taxon>
        <taxon>Pseudomonadota</taxon>
        <taxon>Alphaproteobacteria</taxon>
        <taxon>Sphingomonadales</taxon>
        <taxon>Rhizorhabdaceae</taxon>
        <taxon>Edaphosphingomonas</taxon>
    </lineage>
</organism>
<protein>
    <submittedName>
        <fullName evidence="3">Nucleotide-binding universal stress protein, UspA family</fullName>
    </submittedName>
</protein>
<dbReference type="InterPro" id="IPR014729">
    <property type="entry name" value="Rossmann-like_a/b/a_fold"/>
</dbReference>
<dbReference type="AlphaFoldDB" id="A0A239ID50"/>
<dbReference type="SUPFAM" id="SSF52402">
    <property type="entry name" value="Adenine nucleotide alpha hydrolases-like"/>
    <property type="match status" value="2"/>
</dbReference>
<dbReference type="Proteomes" id="UP000198281">
    <property type="component" value="Unassembled WGS sequence"/>
</dbReference>
<dbReference type="CDD" id="cd00293">
    <property type="entry name" value="USP-like"/>
    <property type="match status" value="2"/>
</dbReference>
<reference evidence="4" key="1">
    <citation type="submission" date="2017-06" db="EMBL/GenBank/DDBJ databases">
        <authorList>
            <person name="Varghese N."/>
            <person name="Submissions S."/>
        </authorList>
    </citation>
    <scope>NUCLEOTIDE SEQUENCE [LARGE SCALE GENOMIC DNA]</scope>
    <source>
        <strain evidence="4">LNB2</strain>
    </source>
</reference>
<dbReference type="PANTHER" id="PTHR46268">
    <property type="entry name" value="STRESS RESPONSE PROTEIN NHAX"/>
    <property type="match status" value="1"/>
</dbReference>
<dbReference type="RefSeq" id="WP_179220878.1">
    <property type="nucleotide sequence ID" value="NZ_FZOS01000023.1"/>
</dbReference>
<comment type="similarity">
    <text evidence="1">Belongs to the universal stress protein A family.</text>
</comment>
<evidence type="ECO:0000256" key="1">
    <source>
        <dbReference type="ARBA" id="ARBA00008791"/>
    </source>
</evidence>
<dbReference type="PANTHER" id="PTHR46268:SF6">
    <property type="entry name" value="UNIVERSAL STRESS PROTEIN UP12"/>
    <property type="match status" value="1"/>
</dbReference>
<gene>
    <name evidence="3" type="ORF">SAMN06295912_12347</name>
</gene>
<dbReference type="PRINTS" id="PR01438">
    <property type="entry name" value="UNVRSLSTRESS"/>
</dbReference>
<name>A0A239ID50_9SPHN</name>
<keyword evidence="4" id="KW-1185">Reference proteome</keyword>
<dbReference type="EMBL" id="FZOS01000023">
    <property type="protein sequence ID" value="SNS91501.1"/>
    <property type="molecule type" value="Genomic_DNA"/>
</dbReference>
<evidence type="ECO:0000313" key="4">
    <source>
        <dbReference type="Proteomes" id="UP000198281"/>
    </source>
</evidence>
<feature type="domain" description="UspA" evidence="2">
    <location>
        <begin position="8"/>
        <end position="126"/>
    </location>
</feature>
<feature type="domain" description="UspA" evidence="2">
    <location>
        <begin position="133"/>
        <end position="268"/>
    </location>
</feature>